<proteinExistence type="predicted"/>
<feature type="transmembrane region" description="Helical" evidence="4">
    <location>
        <begin position="285"/>
        <end position="305"/>
    </location>
</feature>
<keyword evidence="4" id="KW-1133">Transmembrane helix</keyword>
<dbReference type="KEGG" id="xba:C7S18_19995"/>
<feature type="transmembrane region" description="Helical" evidence="4">
    <location>
        <begin position="376"/>
        <end position="393"/>
    </location>
</feature>
<dbReference type="CDD" id="cd16917">
    <property type="entry name" value="HATPase_UhpB-NarQ-NarX-like"/>
    <property type="match status" value="1"/>
</dbReference>
<keyword evidence="2" id="KW-0418">Kinase</keyword>
<protein>
    <recommendedName>
        <fullName evidence="5">Histidine kinase/HSP90-like ATPase domain-containing protein</fullName>
    </recommendedName>
</protein>
<name>A0A2P1PWU8_9GAMM</name>
<dbReference type="OrthoDB" id="9797605at2"/>
<evidence type="ECO:0000256" key="4">
    <source>
        <dbReference type="SAM" id="Phobius"/>
    </source>
</evidence>
<evidence type="ECO:0000313" key="7">
    <source>
        <dbReference type="Proteomes" id="UP000241074"/>
    </source>
</evidence>
<dbReference type="EMBL" id="CP027860">
    <property type="protein sequence ID" value="AVP99310.1"/>
    <property type="molecule type" value="Genomic_DNA"/>
</dbReference>
<keyword evidence="4" id="KW-0812">Transmembrane</keyword>
<evidence type="ECO:0000256" key="2">
    <source>
        <dbReference type="ARBA" id="ARBA00022777"/>
    </source>
</evidence>
<evidence type="ECO:0000313" key="6">
    <source>
        <dbReference type="EMBL" id="AVP99310.1"/>
    </source>
</evidence>
<feature type="transmembrane region" description="Helical" evidence="4">
    <location>
        <begin position="201"/>
        <end position="218"/>
    </location>
</feature>
<feature type="transmembrane region" description="Helical" evidence="4">
    <location>
        <begin position="317"/>
        <end position="339"/>
    </location>
</feature>
<dbReference type="Pfam" id="PF02518">
    <property type="entry name" value="HATPase_c"/>
    <property type="match status" value="1"/>
</dbReference>
<dbReference type="AlphaFoldDB" id="A0A2P1PWU8"/>
<feature type="transmembrane region" description="Helical" evidence="4">
    <location>
        <begin position="256"/>
        <end position="273"/>
    </location>
</feature>
<keyword evidence="3" id="KW-0902">Two-component regulatory system</keyword>
<dbReference type="InterPro" id="IPR050482">
    <property type="entry name" value="Sensor_HK_TwoCompSys"/>
</dbReference>
<feature type="domain" description="Histidine kinase/HSP90-like ATPase" evidence="5">
    <location>
        <begin position="535"/>
        <end position="632"/>
    </location>
</feature>
<evidence type="ECO:0000256" key="1">
    <source>
        <dbReference type="ARBA" id="ARBA00022679"/>
    </source>
</evidence>
<organism evidence="6 7">
    <name type="scientific">Ahniella affigens</name>
    <dbReference type="NCBI Taxonomy" id="2021234"/>
    <lineage>
        <taxon>Bacteria</taxon>
        <taxon>Pseudomonadati</taxon>
        <taxon>Pseudomonadota</taxon>
        <taxon>Gammaproteobacteria</taxon>
        <taxon>Lysobacterales</taxon>
        <taxon>Rhodanobacteraceae</taxon>
        <taxon>Ahniella</taxon>
    </lineage>
</organism>
<feature type="transmembrane region" description="Helical" evidence="4">
    <location>
        <begin position="21"/>
        <end position="39"/>
    </location>
</feature>
<dbReference type="InterPro" id="IPR003594">
    <property type="entry name" value="HATPase_dom"/>
</dbReference>
<gene>
    <name evidence="6" type="ORF">C7S18_19995</name>
</gene>
<feature type="transmembrane region" description="Helical" evidence="4">
    <location>
        <begin position="225"/>
        <end position="244"/>
    </location>
</feature>
<dbReference type="GO" id="GO:0016301">
    <property type="term" value="F:kinase activity"/>
    <property type="evidence" value="ECO:0007669"/>
    <property type="project" value="UniProtKB-KW"/>
</dbReference>
<dbReference type="Proteomes" id="UP000241074">
    <property type="component" value="Chromosome"/>
</dbReference>
<dbReference type="SMART" id="SM00387">
    <property type="entry name" value="HATPase_c"/>
    <property type="match status" value="1"/>
</dbReference>
<dbReference type="PANTHER" id="PTHR24421:SF58">
    <property type="entry name" value="SIGNAL TRANSDUCTION HISTIDINE-PROTEIN KINASE_PHOSPHATASE UHPB"/>
    <property type="match status" value="1"/>
</dbReference>
<dbReference type="GO" id="GO:0000160">
    <property type="term" value="P:phosphorelay signal transduction system"/>
    <property type="evidence" value="ECO:0007669"/>
    <property type="project" value="UniProtKB-KW"/>
</dbReference>
<dbReference type="Gene3D" id="3.30.565.10">
    <property type="entry name" value="Histidine kinase-like ATPase, C-terminal domain"/>
    <property type="match status" value="1"/>
</dbReference>
<evidence type="ECO:0000256" key="3">
    <source>
        <dbReference type="ARBA" id="ARBA00023012"/>
    </source>
</evidence>
<evidence type="ECO:0000259" key="5">
    <source>
        <dbReference type="SMART" id="SM00387"/>
    </source>
</evidence>
<dbReference type="PANTHER" id="PTHR24421">
    <property type="entry name" value="NITRATE/NITRITE SENSOR PROTEIN NARX-RELATED"/>
    <property type="match status" value="1"/>
</dbReference>
<dbReference type="RefSeq" id="WP_106893228.1">
    <property type="nucleotide sequence ID" value="NZ_CP027860.1"/>
</dbReference>
<dbReference type="InterPro" id="IPR036890">
    <property type="entry name" value="HATPase_C_sf"/>
</dbReference>
<feature type="transmembrane region" description="Helical" evidence="4">
    <location>
        <begin position="346"/>
        <end position="364"/>
    </location>
</feature>
<dbReference type="SUPFAM" id="SSF55874">
    <property type="entry name" value="ATPase domain of HSP90 chaperone/DNA topoisomerase II/histidine kinase"/>
    <property type="match status" value="1"/>
</dbReference>
<reference evidence="6 7" key="1">
    <citation type="submission" date="2018-03" db="EMBL/GenBank/DDBJ databases">
        <title>Ahniella affigens gen. nov., sp. nov., a gammaproteobacterium isolated from sandy soil near a stream.</title>
        <authorList>
            <person name="Ko Y."/>
            <person name="Kim J.-H."/>
        </authorList>
    </citation>
    <scope>NUCLEOTIDE SEQUENCE [LARGE SCALE GENOMIC DNA]</scope>
    <source>
        <strain evidence="6 7">D13</strain>
    </source>
</reference>
<reference evidence="6 7" key="2">
    <citation type="submission" date="2018-03" db="EMBL/GenBank/DDBJ databases">
        <authorList>
            <person name="Keele B.F."/>
        </authorList>
    </citation>
    <scope>NUCLEOTIDE SEQUENCE [LARGE SCALE GENOMIC DNA]</scope>
    <source>
        <strain evidence="6 7">D13</strain>
    </source>
</reference>
<sequence>MTDLAHHALPNRTAPNWWRSLGAALVVQAAFWLVLYPILYRATDRPETLAIEAPEVARLSSASLQDLAAATFEPVTLPHTECCEPGYRAFRFAVTLDDVPEQGLDLVPLISNDNLMTVVNGTVLRLDGRMDWDHLTYHGNNRSITQVPAGMLRPGANTFVLVAVRKFVPYIDMNPPLVGEHVLLRPILSKRAYMLGPYQDQSIAVGVVCAVLALLLLFRTDQRRFALWVFLLVLSWTLRNLYYRWVDPPYDGTTRVFLYFVLTSFLPVAWLNLANEWTPKPWPGVHRVSVLLMTLATLAFAWLLYGIGPAGYDPSGVISDTLGLTLGALAMLRLVVHLAREADPRYWEAALFGLILVLMAIEFYQQWRFDRSTGHLQMSLPFLLVAFVAAFIGRNIRLFRSMNEINQLLREQLTARENELAAQYARQGELLRRETLLDERRRVMGEMHDGIGGQLLSLLHASRHQALAPEALHDGLSEVVDELRLVIDSLDAVGSSINVAIGNFRQRMTPRLKAAGITLRYRNDLINEPTHLGPREVLHVCRIVQEAVTNALKHAHCDEIELTVAPSDDGSQLEIVVRDNGRGLDHTAGLGHGQDNMRRRAAAVGAVLTVDAAYPDRAAPGTAVRLCLPMQADPAAPVSG</sequence>
<accession>A0A2P1PWU8</accession>
<keyword evidence="1" id="KW-0808">Transferase</keyword>
<keyword evidence="7" id="KW-1185">Reference proteome</keyword>
<keyword evidence="4" id="KW-0472">Membrane</keyword>